<evidence type="ECO:0000313" key="2">
    <source>
        <dbReference type="EMBL" id="GMN45480.1"/>
    </source>
</evidence>
<evidence type="ECO:0000256" key="1">
    <source>
        <dbReference type="SAM" id="MobiDB-lite"/>
    </source>
</evidence>
<dbReference type="EMBL" id="BTGU01000020">
    <property type="protein sequence ID" value="GMN45480.1"/>
    <property type="molecule type" value="Genomic_DNA"/>
</dbReference>
<gene>
    <name evidence="2" type="ORF">TIFTF001_014666</name>
</gene>
<feature type="compositionally biased region" description="Low complexity" evidence="1">
    <location>
        <begin position="170"/>
        <end position="181"/>
    </location>
</feature>
<feature type="compositionally biased region" description="Basic and acidic residues" evidence="1">
    <location>
        <begin position="44"/>
        <end position="55"/>
    </location>
</feature>
<dbReference type="Proteomes" id="UP001187192">
    <property type="component" value="Unassembled WGS sequence"/>
</dbReference>
<sequence length="221" mass="24833">MDRVLGILNVRHVSSGDPIRIHVERDKVAEDTHGNDGGENDGVYDPRGDSGDCRRQFQVGRSRLPPATHSPRSHLRGRRIQNQRKIAISPENLARTMWITQIAEVVNAAEITIFRLVVVAGLLLFTSVDHRRRPAITAPATGEHGPRESPTAQSRAHRPRESPMDRRQRSCGSRSRSRSCGLPLAGVSTPPQPARRYSHFFLLKIWRGKLFFAGNCGMRRR</sequence>
<comment type="caution">
    <text evidence="2">The sequence shown here is derived from an EMBL/GenBank/DDBJ whole genome shotgun (WGS) entry which is preliminary data.</text>
</comment>
<protein>
    <submittedName>
        <fullName evidence="2">Uncharacterized protein</fullName>
    </submittedName>
</protein>
<feature type="compositionally biased region" description="Basic residues" evidence="1">
    <location>
        <begin position="71"/>
        <end position="82"/>
    </location>
</feature>
<accession>A0AA88A5S3</accession>
<feature type="region of interest" description="Disordered" evidence="1">
    <location>
        <begin position="26"/>
        <end position="83"/>
    </location>
</feature>
<name>A0AA88A5S3_FICCA</name>
<dbReference type="AlphaFoldDB" id="A0AA88A5S3"/>
<reference evidence="2" key="1">
    <citation type="submission" date="2023-07" db="EMBL/GenBank/DDBJ databases">
        <title>draft genome sequence of fig (Ficus carica).</title>
        <authorList>
            <person name="Takahashi T."/>
            <person name="Nishimura K."/>
        </authorList>
    </citation>
    <scope>NUCLEOTIDE SEQUENCE</scope>
</reference>
<proteinExistence type="predicted"/>
<organism evidence="2 3">
    <name type="scientific">Ficus carica</name>
    <name type="common">Common fig</name>
    <dbReference type="NCBI Taxonomy" id="3494"/>
    <lineage>
        <taxon>Eukaryota</taxon>
        <taxon>Viridiplantae</taxon>
        <taxon>Streptophyta</taxon>
        <taxon>Embryophyta</taxon>
        <taxon>Tracheophyta</taxon>
        <taxon>Spermatophyta</taxon>
        <taxon>Magnoliopsida</taxon>
        <taxon>eudicotyledons</taxon>
        <taxon>Gunneridae</taxon>
        <taxon>Pentapetalae</taxon>
        <taxon>rosids</taxon>
        <taxon>fabids</taxon>
        <taxon>Rosales</taxon>
        <taxon>Moraceae</taxon>
        <taxon>Ficeae</taxon>
        <taxon>Ficus</taxon>
    </lineage>
</organism>
<feature type="compositionally biased region" description="Basic and acidic residues" evidence="1">
    <location>
        <begin position="26"/>
        <end position="36"/>
    </location>
</feature>
<keyword evidence="3" id="KW-1185">Reference proteome</keyword>
<evidence type="ECO:0000313" key="3">
    <source>
        <dbReference type="Proteomes" id="UP001187192"/>
    </source>
</evidence>
<feature type="region of interest" description="Disordered" evidence="1">
    <location>
        <begin position="136"/>
        <end position="190"/>
    </location>
</feature>
<feature type="compositionally biased region" description="Basic and acidic residues" evidence="1">
    <location>
        <begin position="159"/>
        <end position="168"/>
    </location>
</feature>